<dbReference type="Pfam" id="PF00229">
    <property type="entry name" value="TNF"/>
    <property type="match status" value="1"/>
</dbReference>
<dbReference type="Proteomes" id="UP000694871">
    <property type="component" value="Unplaced"/>
</dbReference>
<evidence type="ECO:0000256" key="3">
    <source>
        <dbReference type="ARBA" id="ARBA00022514"/>
    </source>
</evidence>
<dbReference type="PANTHER" id="PTHR15151">
    <property type="entry name" value="PROTEIN EIGER"/>
    <property type="match status" value="1"/>
</dbReference>
<keyword evidence="6" id="KW-0325">Glycoprotein</keyword>
<evidence type="ECO:0000256" key="6">
    <source>
        <dbReference type="ARBA" id="ARBA00023180"/>
    </source>
</evidence>
<dbReference type="PANTHER" id="PTHR15151:SF12">
    <property type="entry name" value="TUMOR NECROSIS FACTOR LIGAND SUPERFAMILY MEMBER 13"/>
    <property type="match status" value="1"/>
</dbReference>
<comment type="similarity">
    <text evidence="2">Belongs to the tumor necrosis factor family.</text>
</comment>
<evidence type="ECO:0000256" key="2">
    <source>
        <dbReference type="ARBA" id="ARBA00008670"/>
    </source>
</evidence>
<dbReference type="GeneID" id="107109339"/>
<dbReference type="InterPro" id="IPR051748">
    <property type="entry name" value="TNF_Ligand_Superfamily"/>
</dbReference>
<name>A0ABM1JVE8_GEKJA</name>
<keyword evidence="5" id="KW-1015">Disulfide bond</keyword>
<sequence length="74" mass="8494">MGQELRRLRPEGEDQTLFRCIQSMPANLEQAYNTCYSGGIFHLQQGDRVNLRIPRFNASFIISPHGTFLGLLRL</sequence>
<evidence type="ECO:0000313" key="8">
    <source>
        <dbReference type="Proteomes" id="UP000694871"/>
    </source>
</evidence>
<dbReference type="SUPFAM" id="SSF49842">
    <property type="entry name" value="TNF-like"/>
    <property type="match status" value="1"/>
</dbReference>
<evidence type="ECO:0000256" key="5">
    <source>
        <dbReference type="ARBA" id="ARBA00023157"/>
    </source>
</evidence>
<dbReference type="PROSITE" id="PS50049">
    <property type="entry name" value="THD_2"/>
    <property type="match status" value="1"/>
</dbReference>
<comment type="subcellular location">
    <subcellularLocation>
        <location evidence="1">Secreted</location>
    </subcellularLocation>
</comment>
<keyword evidence="8" id="KW-1185">Reference proteome</keyword>
<dbReference type="InterPro" id="IPR008983">
    <property type="entry name" value="Tumour_necrosis_fac-like_dom"/>
</dbReference>
<dbReference type="InterPro" id="IPR006052">
    <property type="entry name" value="TNF_dom"/>
</dbReference>
<feature type="domain" description="THD" evidence="7">
    <location>
        <begin position="1"/>
        <end position="74"/>
    </location>
</feature>
<keyword evidence="3" id="KW-0202">Cytokine</keyword>
<keyword evidence="4" id="KW-0964">Secreted</keyword>
<evidence type="ECO:0000256" key="1">
    <source>
        <dbReference type="ARBA" id="ARBA00004613"/>
    </source>
</evidence>
<evidence type="ECO:0000256" key="4">
    <source>
        <dbReference type="ARBA" id="ARBA00022525"/>
    </source>
</evidence>
<organism evidence="8 9">
    <name type="scientific">Gekko japonicus</name>
    <name type="common">Schlegel's Japanese gecko</name>
    <dbReference type="NCBI Taxonomy" id="146911"/>
    <lineage>
        <taxon>Eukaryota</taxon>
        <taxon>Metazoa</taxon>
        <taxon>Chordata</taxon>
        <taxon>Craniata</taxon>
        <taxon>Vertebrata</taxon>
        <taxon>Euteleostomi</taxon>
        <taxon>Lepidosauria</taxon>
        <taxon>Squamata</taxon>
        <taxon>Bifurcata</taxon>
        <taxon>Gekkota</taxon>
        <taxon>Gekkonidae</taxon>
        <taxon>Gekkoninae</taxon>
        <taxon>Gekko</taxon>
    </lineage>
</organism>
<accession>A0ABM1JVE8</accession>
<reference evidence="9" key="1">
    <citation type="submission" date="2025-08" db="UniProtKB">
        <authorList>
            <consortium name="RefSeq"/>
        </authorList>
    </citation>
    <scope>IDENTIFICATION</scope>
</reference>
<evidence type="ECO:0000259" key="7">
    <source>
        <dbReference type="PROSITE" id="PS50049"/>
    </source>
</evidence>
<protein>
    <submittedName>
        <fullName evidence="9">Tumor necrosis factor ligand superfamily member 13-like</fullName>
    </submittedName>
</protein>
<gene>
    <name evidence="9" type="primary">LOC107109339</name>
</gene>
<evidence type="ECO:0000313" key="9">
    <source>
        <dbReference type="RefSeq" id="XP_015265435.1"/>
    </source>
</evidence>
<dbReference type="Gene3D" id="2.60.120.40">
    <property type="match status" value="1"/>
</dbReference>
<dbReference type="RefSeq" id="XP_015265435.1">
    <property type="nucleotide sequence ID" value="XM_015409949.1"/>
</dbReference>
<proteinExistence type="inferred from homology"/>